<dbReference type="Pfam" id="PF03372">
    <property type="entry name" value="Exo_endo_phos"/>
    <property type="match status" value="1"/>
</dbReference>
<organism evidence="3 4">
    <name type="scientific">Canis lupus familiaris</name>
    <name type="common">Dog</name>
    <name type="synonym">Canis familiaris</name>
    <dbReference type="NCBI Taxonomy" id="9615"/>
    <lineage>
        <taxon>Eukaryota</taxon>
        <taxon>Metazoa</taxon>
        <taxon>Chordata</taxon>
        <taxon>Craniata</taxon>
        <taxon>Vertebrata</taxon>
        <taxon>Euteleostomi</taxon>
        <taxon>Mammalia</taxon>
        <taxon>Eutheria</taxon>
        <taxon>Laurasiatheria</taxon>
        <taxon>Carnivora</taxon>
        <taxon>Caniformia</taxon>
        <taxon>Canidae</taxon>
        <taxon>Canis</taxon>
    </lineage>
</organism>
<dbReference type="InterPro" id="IPR036691">
    <property type="entry name" value="Endo/exonu/phosph_ase_sf"/>
</dbReference>
<evidence type="ECO:0000256" key="1">
    <source>
        <dbReference type="ARBA" id="ARBA00012493"/>
    </source>
</evidence>
<evidence type="ECO:0000313" key="3">
    <source>
        <dbReference type="Ensembl" id="ENSCAFP00040024842.1"/>
    </source>
</evidence>
<dbReference type="Ensembl" id="ENSCAFT00040028600.1">
    <property type="protein sequence ID" value="ENSCAFP00040024842.1"/>
    <property type="gene ID" value="ENSCAFG00040015548.1"/>
</dbReference>
<dbReference type="Proteomes" id="UP000694542">
    <property type="component" value="Chromosome 13"/>
</dbReference>
<evidence type="ECO:0000313" key="4">
    <source>
        <dbReference type="Proteomes" id="UP000694542"/>
    </source>
</evidence>
<dbReference type="EC" id="2.7.7.49" evidence="1"/>
<proteinExistence type="predicted"/>
<dbReference type="PANTHER" id="PTHR19446">
    <property type="entry name" value="REVERSE TRANSCRIPTASES"/>
    <property type="match status" value="1"/>
</dbReference>
<accession>A0A8C0YZ52</accession>
<dbReference type="InterPro" id="IPR043502">
    <property type="entry name" value="DNA/RNA_pol_sf"/>
</dbReference>
<dbReference type="Gene3D" id="3.60.10.10">
    <property type="entry name" value="Endonuclease/exonuclease/phosphatase"/>
    <property type="match status" value="1"/>
</dbReference>
<protein>
    <recommendedName>
        <fullName evidence="1">RNA-directed DNA polymerase</fullName>
        <ecNumber evidence="1">2.7.7.49</ecNumber>
    </recommendedName>
</protein>
<evidence type="ECO:0000259" key="2">
    <source>
        <dbReference type="PROSITE" id="PS50878"/>
    </source>
</evidence>
<feature type="domain" description="Reverse transcriptase" evidence="2">
    <location>
        <begin position="498"/>
        <end position="773"/>
    </location>
</feature>
<dbReference type="CDD" id="cd01650">
    <property type="entry name" value="RT_nLTR_like"/>
    <property type="match status" value="1"/>
</dbReference>
<reference evidence="3" key="1">
    <citation type="submission" date="2018-10" db="EMBL/GenBank/DDBJ databases">
        <title>De novo assembly of a Great Dane genome.</title>
        <authorList>
            <person name="Kidd J.M."/>
            <person name="Pendleton A.L."/>
            <person name="Shen F."/>
            <person name="Emery S."/>
        </authorList>
    </citation>
    <scope>NUCLEOTIDE SEQUENCE [LARGE SCALE GENOMIC DNA]</scope>
    <source>
        <strain evidence="3">Great Dane</strain>
    </source>
</reference>
<name>A0A8C0YZ52_CANLF</name>
<dbReference type="InterPro" id="IPR000477">
    <property type="entry name" value="RT_dom"/>
</dbReference>
<reference evidence="3" key="2">
    <citation type="submission" date="2025-08" db="UniProtKB">
        <authorList>
            <consortium name="Ensembl"/>
        </authorList>
    </citation>
    <scope>IDENTIFICATION</scope>
</reference>
<dbReference type="Pfam" id="PF00078">
    <property type="entry name" value="RVT_1"/>
    <property type="match status" value="1"/>
</dbReference>
<dbReference type="SUPFAM" id="SSF56219">
    <property type="entry name" value="DNase I-like"/>
    <property type="match status" value="1"/>
</dbReference>
<dbReference type="SUPFAM" id="SSF56672">
    <property type="entry name" value="DNA/RNA polymerases"/>
    <property type="match status" value="1"/>
</dbReference>
<dbReference type="CDD" id="cd09076">
    <property type="entry name" value="L1-EN"/>
    <property type="match status" value="1"/>
</dbReference>
<dbReference type="PROSITE" id="PS50878">
    <property type="entry name" value="RT_POL"/>
    <property type="match status" value="1"/>
</dbReference>
<dbReference type="InterPro" id="IPR005135">
    <property type="entry name" value="Endo/exonuclease/phosphatase"/>
</dbReference>
<dbReference type="AlphaFoldDB" id="A0A8C0YZ52"/>
<sequence>MMTLNSYLSIVTLNVNGLNDPIKRRRVSDWIKKQDPSICCLQETHFRQKDTYSLKIKGWRTIYHSNGPQKKAGVAILISDKLKFTPKTVVRDEEGHYIILKGSIQQEDLTILNIYAPNVGAAKYINQLLTKVKKYLDNNTLILGDFNLALSILDRSSKQNISKETRALNDTLDQMDFTDIYRTLHPNSTEYTFFSSAHGTFSRIDHILGHKSGLNRYQKIGIVPCIFSDHNALKLELNHNKKFGRTSNTWRLRTILLKDKRVNQEIKEELKRFMETNENEDTTVQNLWDAAKAVLRGKYIAIQASIQKLERTQIQKLTLYIKELEKKQQIDPTPKRRRELIKIRAELNEIETRRTVEQINRTRSWFFERINKIDKPLASLIKKKREETQINKIMNEKGEITTNTKEIQTILKTYYEQLYANKLGNLEEMDAFLESHKLPKLEQEEIENLNRPITREEIEAVIKNLPRHKSPGPDGFPGEFYQTFKEEIIPILLKLFGKIERDGVLPNSFYEASITLIPKPDKDPAKKENYRPISLMNMDAKILNKILANRIQQYIKKIIHHDQVGFIPGTQGWFNTRKTINVIHHISKRKTKNHMILSLDAEKAFDKIQHPFLIKTLQSVGIEGTFLDILKAIYEKPTANIILNVEALGAFPLRSGTRQGCPLSPLLFNIVLEVLASAIRQQKDIKGIQIGKEEVKLSLFADDMILYIENPKVSTPRLLELIQQFGSVAGYKINAQKSVAFLYTNNETEEREIKESIPFIIAPKSIRYLGINLTKDVKDLYPQNYRTLLKEIEEDTKRWKNIPCSWIGRINIVKMSMLPRAIYTLNAIPIKIPWTFFRELEQIILRFVWNQKRPRIARGILKKKTISGASQCQISGCTTKLWSSRQCGTGTTTDT</sequence>
<dbReference type="GO" id="GO:0003964">
    <property type="term" value="F:RNA-directed DNA polymerase activity"/>
    <property type="evidence" value="ECO:0007669"/>
    <property type="project" value="UniProtKB-EC"/>
</dbReference>